<gene>
    <name evidence="1" type="ORF">GGR43_002211</name>
</gene>
<keyword evidence="2" id="KW-1185">Reference proteome</keyword>
<evidence type="ECO:0000313" key="2">
    <source>
        <dbReference type="Proteomes" id="UP000571950"/>
    </source>
</evidence>
<dbReference type="AlphaFoldDB" id="A0A7W6BGF8"/>
<dbReference type="EMBL" id="JACIDT010000007">
    <property type="protein sequence ID" value="MBB3926491.1"/>
    <property type="molecule type" value="Genomic_DNA"/>
</dbReference>
<evidence type="ECO:0000313" key="1">
    <source>
        <dbReference type="EMBL" id="MBB3926491.1"/>
    </source>
</evidence>
<organism evidence="1 2">
    <name type="scientific">Sphingobium jiangsuense</name>
    <dbReference type="NCBI Taxonomy" id="870476"/>
    <lineage>
        <taxon>Bacteria</taxon>
        <taxon>Pseudomonadati</taxon>
        <taxon>Pseudomonadota</taxon>
        <taxon>Alphaproteobacteria</taxon>
        <taxon>Sphingomonadales</taxon>
        <taxon>Sphingomonadaceae</taxon>
        <taxon>Sphingobium</taxon>
    </lineage>
</organism>
<reference evidence="1 2" key="1">
    <citation type="submission" date="2020-08" db="EMBL/GenBank/DDBJ databases">
        <title>Genomic Encyclopedia of Type Strains, Phase IV (KMG-IV): sequencing the most valuable type-strain genomes for metagenomic binning, comparative biology and taxonomic classification.</title>
        <authorList>
            <person name="Goeker M."/>
        </authorList>
    </citation>
    <scope>NUCLEOTIDE SEQUENCE [LARGE SCALE GENOMIC DNA]</scope>
    <source>
        <strain evidence="1 2">DSM 26189</strain>
    </source>
</reference>
<proteinExistence type="predicted"/>
<accession>A0A7W6BGF8</accession>
<dbReference type="Proteomes" id="UP000571950">
    <property type="component" value="Unassembled WGS sequence"/>
</dbReference>
<protein>
    <submittedName>
        <fullName evidence="1">Regulatory protein</fullName>
    </submittedName>
</protein>
<dbReference type="RefSeq" id="WP_188072006.1">
    <property type="nucleotide sequence ID" value="NZ_BSPS01000075.1"/>
</dbReference>
<comment type="caution">
    <text evidence="1">The sequence shown here is derived from an EMBL/GenBank/DDBJ whole genome shotgun (WGS) entry which is preliminary data.</text>
</comment>
<name>A0A7W6BGF8_9SPHN</name>
<sequence>MTRYGKEKRRSCLDSASLRDLALTYVGRFATSRTRLARYLDRKLAERGWEGEEEPDVEGLVARFAELGYVDDGAYARMKGASMERRGLGARRIGATLRADGIGEAERLATEEQARAGAWDAADIFARRKRIGPYAGQRPDPKLRERQLAAFLRAGHSMDVARIWVDAAPGDVPPREED</sequence>